<proteinExistence type="predicted"/>
<evidence type="ECO:0000313" key="2">
    <source>
        <dbReference type="Proteomes" id="UP000260680"/>
    </source>
</evidence>
<reference evidence="1 2" key="1">
    <citation type="submission" date="2018-07" db="EMBL/GenBank/DDBJ databases">
        <title>New species, Clostridium PI-S10-A1B.</title>
        <authorList>
            <person name="Krishna G."/>
            <person name="Summeta K."/>
            <person name="Shikha S."/>
            <person name="Prabhu P.B."/>
            <person name="Suresh K."/>
        </authorList>
    </citation>
    <scope>NUCLEOTIDE SEQUENCE [LARGE SCALE GENOMIC DNA]</scope>
    <source>
        <strain evidence="1 2">PI-S10-A1B</strain>
    </source>
</reference>
<dbReference type="AlphaFoldDB" id="A0A3E2N4M8"/>
<dbReference type="Proteomes" id="UP000260680">
    <property type="component" value="Unassembled WGS sequence"/>
</dbReference>
<organism evidence="1 2">
    <name type="scientific">Lacrimispora amygdalina</name>
    <dbReference type="NCBI Taxonomy" id="253257"/>
    <lineage>
        <taxon>Bacteria</taxon>
        <taxon>Bacillati</taxon>
        <taxon>Bacillota</taxon>
        <taxon>Clostridia</taxon>
        <taxon>Lachnospirales</taxon>
        <taxon>Lachnospiraceae</taxon>
        <taxon>Lacrimispora</taxon>
    </lineage>
</organism>
<dbReference type="RefSeq" id="WP_117419876.1">
    <property type="nucleotide sequence ID" value="NZ_QOHO01000111.1"/>
</dbReference>
<protein>
    <submittedName>
        <fullName evidence="1">Uncharacterized protein</fullName>
    </submittedName>
</protein>
<dbReference type="EMBL" id="QOHO01000111">
    <property type="protein sequence ID" value="RFZ75943.1"/>
    <property type="molecule type" value="Genomic_DNA"/>
</dbReference>
<evidence type="ECO:0000313" key="1">
    <source>
        <dbReference type="EMBL" id="RFZ75943.1"/>
    </source>
</evidence>
<dbReference type="OrthoDB" id="2625211at2"/>
<gene>
    <name evidence="1" type="ORF">DS742_26245</name>
</gene>
<sequence length="246" mass="27032">MTETTNLELKKPEKTNFVSIGDFNLNSDKIDKLGAPEFDDSGVVDGITDFTTYLSTLVSGSSIFNFFRNLKAGFQYVLHVGQLVNNTVTNNDNLPASASAVYKLQQSLNTTNSNLADLDSAVTSISNDLTTNLADLDSAVTSISNDLTTNIKPVTSRIANFVTDGTDYDTLSQPGWYYIYSTAHAPASNLGRVLVRVESIYVNGNWYTTQKAVELYSAGAIQPKVYERWITNINGTFSWTSWIQTV</sequence>
<comment type="caution">
    <text evidence="1">The sequence shown here is derived from an EMBL/GenBank/DDBJ whole genome shotgun (WGS) entry which is preliminary data.</text>
</comment>
<accession>A0A3E2N4M8</accession>
<name>A0A3E2N4M8_9FIRM</name>